<dbReference type="AlphaFoldDB" id="A0AB35X3N7"/>
<name>A0AB35X3N7_9ENTR</name>
<dbReference type="Proteomes" id="UP001331691">
    <property type="component" value="Unassembled WGS sequence"/>
</dbReference>
<proteinExistence type="predicted"/>
<evidence type="ECO:0000313" key="2">
    <source>
        <dbReference type="Proteomes" id="UP001331691"/>
    </source>
</evidence>
<gene>
    <name evidence="1" type="ORF">V4836_01500</name>
</gene>
<organism evidence="1 2">
    <name type="scientific">Kluyvera ascorbata</name>
    <dbReference type="NCBI Taxonomy" id="51288"/>
    <lineage>
        <taxon>Bacteria</taxon>
        <taxon>Pseudomonadati</taxon>
        <taxon>Pseudomonadota</taxon>
        <taxon>Gammaproteobacteria</taxon>
        <taxon>Enterobacterales</taxon>
        <taxon>Enterobacteriaceae</taxon>
        <taxon>Kluyvera</taxon>
    </lineage>
</organism>
<protein>
    <submittedName>
        <fullName evidence="1">Uncharacterized protein</fullName>
    </submittedName>
</protein>
<keyword evidence="2" id="KW-1185">Reference proteome</keyword>
<comment type="caution">
    <text evidence="1">The sequence shown here is derived from an EMBL/GenBank/DDBJ whole genome shotgun (WGS) entry which is preliminary data.</text>
</comment>
<evidence type="ECO:0000313" key="1">
    <source>
        <dbReference type="EMBL" id="MEE9652852.1"/>
    </source>
</evidence>
<sequence>MLIWMFLHQWFPQSIDILLTNVNGKLAQKCALACYDKARGNALESASRLYQREMRLMAKMRGEFQKWGKGGDSQAPSPLYENLMGENIAQRFV</sequence>
<reference evidence="1 2" key="1">
    <citation type="submission" date="2023-10" db="EMBL/GenBank/DDBJ databases">
        <title>Wastewater isolates of ESBL- and carbapenemase-producing Gram-negative bacteria from New Zealand.</title>
        <authorList>
            <person name="Straub C."/>
            <person name="Weaver L."/>
            <person name="Cornelius A."/>
            <person name="Mcgill E."/>
            <person name="Dyet K."/>
            <person name="White L."/>
            <person name="Pattis I."/>
        </authorList>
    </citation>
    <scope>NUCLEOTIDE SEQUENCE [LARGE SCALE GENOMIC DNA]</scope>
    <source>
        <strain evidence="1 2">ESBL09</strain>
    </source>
</reference>
<dbReference type="RefSeq" id="WP_331387571.1">
    <property type="nucleotide sequence ID" value="NZ_JAZKKV010000001.1"/>
</dbReference>
<accession>A0AB35X3N7</accession>
<dbReference type="EMBL" id="JAZKKV010000001">
    <property type="protein sequence ID" value="MEE9652852.1"/>
    <property type="molecule type" value="Genomic_DNA"/>
</dbReference>